<dbReference type="GO" id="GO:0005681">
    <property type="term" value="C:spliceosomal complex"/>
    <property type="evidence" value="ECO:0007669"/>
    <property type="project" value="TreeGrafter"/>
</dbReference>
<evidence type="ECO:0000256" key="2">
    <source>
        <dbReference type="ARBA" id="ARBA00023242"/>
    </source>
</evidence>
<evidence type="ECO:0000256" key="1">
    <source>
        <dbReference type="ARBA" id="ARBA00004123"/>
    </source>
</evidence>
<keyword evidence="5" id="KW-1185">Reference proteome</keyword>
<dbReference type="InterPro" id="IPR031774">
    <property type="entry name" value="SF3A3_dom"/>
</dbReference>
<comment type="subcellular location">
    <subcellularLocation>
        <location evidence="1">Nucleus</location>
    </subcellularLocation>
</comment>
<name>A0A1I7XUQ6_HETBA</name>
<dbReference type="PANTHER" id="PTHR12786:SF2">
    <property type="entry name" value="SPLICING FACTOR 3A SUBUNIT 3"/>
    <property type="match status" value="1"/>
</dbReference>
<reference evidence="6" key="1">
    <citation type="submission" date="2016-11" db="UniProtKB">
        <authorList>
            <consortium name="WormBaseParasite"/>
        </authorList>
    </citation>
    <scope>IDENTIFICATION</scope>
</reference>
<keyword evidence="2" id="KW-0539">Nucleus</keyword>
<evidence type="ECO:0000259" key="3">
    <source>
        <dbReference type="Pfam" id="PF12108"/>
    </source>
</evidence>
<dbReference type="WBParaSite" id="Hba_21077">
    <property type="protein sequence ID" value="Hba_21077"/>
    <property type="gene ID" value="Hba_21077"/>
</dbReference>
<evidence type="ECO:0000313" key="5">
    <source>
        <dbReference type="Proteomes" id="UP000095283"/>
    </source>
</evidence>
<dbReference type="GO" id="GO:0003723">
    <property type="term" value="F:RNA binding"/>
    <property type="evidence" value="ECO:0007669"/>
    <property type="project" value="TreeGrafter"/>
</dbReference>
<dbReference type="PANTHER" id="PTHR12786">
    <property type="entry name" value="SPLICING FACTOR SF3A-RELATED"/>
    <property type="match status" value="1"/>
</dbReference>
<dbReference type="Proteomes" id="UP000095283">
    <property type="component" value="Unplaced"/>
</dbReference>
<organism evidence="5 6">
    <name type="scientific">Heterorhabditis bacteriophora</name>
    <name type="common">Entomopathogenic nematode worm</name>
    <dbReference type="NCBI Taxonomy" id="37862"/>
    <lineage>
        <taxon>Eukaryota</taxon>
        <taxon>Metazoa</taxon>
        <taxon>Ecdysozoa</taxon>
        <taxon>Nematoda</taxon>
        <taxon>Chromadorea</taxon>
        <taxon>Rhabditida</taxon>
        <taxon>Rhabditina</taxon>
        <taxon>Rhabditomorpha</taxon>
        <taxon>Strongyloidea</taxon>
        <taxon>Heterorhabditidae</taxon>
        <taxon>Heterorhabditis</taxon>
    </lineage>
</organism>
<protein>
    <submittedName>
        <fullName evidence="6">SF3A3 domain-containing protein</fullName>
    </submittedName>
</protein>
<dbReference type="GO" id="GO:0000398">
    <property type="term" value="P:mRNA splicing, via spliceosome"/>
    <property type="evidence" value="ECO:0007669"/>
    <property type="project" value="TreeGrafter"/>
</dbReference>
<evidence type="ECO:0000259" key="4">
    <source>
        <dbReference type="Pfam" id="PF16837"/>
    </source>
</evidence>
<dbReference type="AlphaFoldDB" id="A0A1I7XUQ6"/>
<dbReference type="InterPro" id="IPR021966">
    <property type="entry name" value="SF3a60_bindingd"/>
</dbReference>
<evidence type="ECO:0000313" key="6">
    <source>
        <dbReference type="WBParaSite" id="Hba_21077"/>
    </source>
</evidence>
<proteinExistence type="predicted"/>
<dbReference type="Pfam" id="PF16837">
    <property type="entry name" value="SF3A3"/>
    <property type="match status" value="1"/>
</dbReference>
<feature type="domain" description="SF3A3" evidence="4">
    <location>
        <begin position="116"/>
        <end position="162"/>
    </location>
</feature>
<dbReference type="InterPro" id="IPR051421">
    <property type="entry name" value="RNA_Proc_DNA_Dmg_Regulator"/>
</dbReference>
<feature type="domain" description="Splicing factor SF3a60 binding" evidence="3">
    <location>
        <begin position="74"/>
        <end position="100"/>
    </location>
</feature>
<accession>A0A1I7XUQ6</accession>
<sequence length="219" mass="26096">MDSILETQRKLHEERERTIDTIVKEVMSEKKTHKAKINSEQRVKQLVDRYHGCTEGLERLYEDLDGARKREMNAIAGPNEFAEFYSRLKLLKDAHRRNPDEEMADPERPEIDMVQFTDEEGYGRFLDLHALFVQYINLKAIKRIDYITYIGQFEKFADIPRNTTKKTGAYKEYLLALKAYLASFIERTRPMFDIHEEFNKVTRSLRMRNDIIIFVINFF</sequence>
<dbReference type="Pfam" id="PF12108">
    <property type="entry name" value="SF3a60_bindingd"/>
    <property type="match status" value="1"/>
</dbReference>